<comment type="caution">
    <text evidence="1">The sequence shown here is derived from an EMBL/GenBank/DDBJ whole genome shotgun (WGS) entry which is preliminary data.</text>
</comment>
<accession>A0A016RUM3</accession>
<dbReference type="AlphaFoldDB" id="A0A016RUM3"/>
<evidence type="ECO:0000313" key="2">
    <source>
        <dbReference type="Proteomes" id="UP000024635"/>
    </source>
</evidence>
<reference evidence="2" key="1">
    <citation type="journal article" date="2015" name="Nat. Genet.">
        <title>The genome and transcriptome of the zoonotic hookworm Ancylostoma ceylanicum identify infection-specific gene families.</title>
        <authorList>
            <person name="Schwarz E.M."/>
            <person name="Hu Y."/>
            <person name="Antoshechkin I."/>
            <person name="Miller M.M."/>
            <person name="Sternberg P.W."/>
            <person name="Aroian R.V."/>
        </authorList>
    </citation>
    <scope>NUCLEOTIDE SEQUENCE</scope>
    <source>
        <strain evidence="2">HY135</strain>
    </source>
</reference>
<protein>
    <submittedName>
        <fullName evidence="1">Uncharacterized protein</fullName>
    </submittedName>
</protein>
<name>A0A016RUM3_9BILA</name>
<keyword evidence="2" id="KW-1185">Reference proteome</keyword>
<sequence>MEIESGREFEECWEIVRARSAGFRGRSAEDVNRMTSCASIVQVSRLWSAGADIVTERLIWPARLRAGDMEQSLDGTLDANSPAIEDVEYFIITSTQKKT</sequence>
<proteinExistence type="predicted"/>
<organism evidence="1 2">
    <name type="scientific">Ancylostoma ceylanicum</name>
    <dbReference type="NCBI Taxonomy" id="53326"/>
    <lineage>
        <taxon>Eukaryota</taxon>
        <taxon>Metazoa</taxon>
        <taxon>Ecdysozoa</taxon>
        <taxon>Nematoda</taxon>
        <taxon>Chromadorea</taxon>
        <taxon>Rhabditida</taxon>
        <taxon>Rhabditina</taxon>
        <taxon>Rhabditomorpha</taxon>
        <taxon>Strongyloidea</taxon>
        <taxon>Ancylostomatidae</taxon>
        <taxon>Ancylostomatinae</taxon>
        <taxon>Ancylostoma</taxon>
    </lineage>
</organism>
<dbReference type="Proteomes" id="UP000024635">
    <property type="component" value="Unassembled WGS sequence"/>
</dbReference>
<evidence type="ECO:0000313" key="1">
    <source>
        <dbReference type="EMBL" id="EYB81684.1"/>
    </source>
</evidence>
<gene>
    <name evidence="1" type="primary">Acey_s0376.g252</name>
    <name evidence="1" type="ORF">Y032_0376g252</name>
</gene>
<dbReference type="EMBL" id="JARK01001712">
    <property type="protein sequence ID" value="EYB81684.1"/>
    <property type="molecule type" value="Genomic_DNA"/>
</dbReference>